<dbReference type="RefSeq" id="WP_091553214.1">
    <property type="nucleotide sequence ID" value="NZ_FNPH01000002.1"/>
</dbReference>
<dbReference type="SUPFAM" id="SSF52129">
    <property type="entry name" value="Caspase-like"/>
    <property type="match status" value="1"/>
</dbReference>
<dbReference type="Gene3D" id="3.40.50.1460">
    <property type="match status" value="1"/>
</dbReference>
<feature type="transmembrane region" description="Helical" evidence="2">
    <location>
        <begin position="672"/>
        <end position="691"/>
    </location>
</feature>
<dbReference type="InterPro" id="IPR029030">
    <property type="entry name" value="Caspase-like_dom_sf"/>
</dbReference>
<protein>
    <submittedName>
        <fullName evidence="4">Caspase domain-containing protein</fullName>
    </submittedName>
</protein>
<dbReference type="AlphaFoldDB" id="A0A1H3JT44"/>
<feature type="region of interest" description="Disordered" evidence="1">
    <location>
        <begin position="715"/>
        <end position="736"/>
    </location>
</feature>
<keyword evidence="2" id="KW-1133">Transmembrane helix</keyword>
<evidence type="ECO:0000256" key="1">
    <source>
        <dbReference type="SAM" id="MobiDB-lite"/>
    </source>
</evidence>
<dbReference type="NCBIfam" id="NF047832">
    <property type="entry name" value="caspase_w_EACC1"/>
    <property type="match status" value="1"/>
</dbReference>
<keyword evidence="2" id="KW-0812">Transmembrane</keyword>
<dbReference type="InterPro" id="IPR052039">
    <property type="entry name" value="Caspase-related_regulators"/>
</dbReference>
<keyword evidence="2" id="KW-0472">Membrane</keyword>
<dbReference type="PANTHER" id="PTHR22576:SF37">
    <property type="entry name" value="MUCOSA-ASSOCIATED LYMPHOID TISSUE LYMPHOMA TRANSLOCATION PROTEIN 1"/>
    <property type="match status" value="1"/>
</dbReference>
<dbReference type="InterPro" id="IPR018247">
    <property type="entry name" value="EF_Hand_1_Ca_BS"/>
</dbReference>
<feature type="region of interest" description="Disordered" evidence="1">
    <location>
        <begin position="416"/>
        <end position="465"/>
    </location>
</feature>
<dbReference type="GO" id="GO:0004197">
    <property type="term" value="F:cysteine-type endopeptidase activity"/>
    <property type="evidence" value="ECO:0007669"/>
    <property type="project" value="InterPro"/>
</dbReference>
<dbReference type="Proteomes" id="UP000242415">
    <property type="component" value="Unassembled WGS sequence"/>
</dbReference>
<sequence>MTGTRPTRRALLLGCGSFTDRSLAALRSPRRDVEELARALRAPDTCGYTLTAKVDCDSRQAQRAIEGFFSSARVTDGMNLLYLSCHGVQDSQGRLYFAFTDTERDFLSSTAVSADWVRERIYASRSKATLVVVDCCFSGVFIKGMRARSAGAASVQSLVRNLPQGSGVAVLTASGETEVSFEDADSAEVRPSYFTEALITGIATGAADLNRDGRVTVDELYDYVYEHVVSGPSPQRPRRLGMGEGVLVVSDVIRTPARQWSPVIPTAAVPQQPLLRTTGALVVRGVSGWVSFDGQWVVIGKDGVGNIYKGERRYHVSQMSGLAVKEATRLHHGCFQVLLAGVTPAPVARFGPNAGRPPMTDDNSVSFAKSANNDIRQLRDAVQQAIDVACGHAPALPTTAAAPLSITGSNPFLSTTRVRRGAGTQGPLAGPTAGAHRSPAGTDIGHNPASGPLGRTGGQHGHHEPVAADADTEYRRGEHDAIRAATRLPLAALDTLVGHQFDVVRWLRPWREHWRRALSEPGPLVPQVPPWLVDLAQHLGSHAAPAGSTNSTFTPTPGYLAGFCAGLRTTWNNAVTTRLVPADRPTIARWLAQSSSQRNLSMPLAEATLRDLETARQRAHRAAVIRWTLRGLMWAATGLLIFMEIAAIAITIDGSWTDANGKPATNQTSHAIIANVGCLIPLITLVAFLVFDVRRMRRTNATGAAVTEPAITAAGASHLPNAHPDDNPAPGESRQC</sequence>
<name>A0A1H3JT44_9ACTN</name>
<dbReference type="EMBL" id="FNPH01000002">
    <property type="protein sequence ID" value="SDY43140.1"/>
    <property type="molecule type" value="Genomic_DNA"/>
</dbReference>
<dbReference type="STRING" id="405436.SAMN05444365_102242"/>
<dbReference type="PANTHER" id="PTHR22576">
    <property type="entry name" value="MUCOSA ASSOCIATED LYMPHOID TISSUE LYMPHOMA TRANSLOCATION PROTEIN 1/PARACASPASE"/>
    <property type="match status" value="1"/>
</dbReference>
<gene>
    <name evidence="4" type="ORF">SAMN05444365_102242</name>
</gene>
<dbReference type="InterPro" id="IPR011600">
    <property type="entry name" value="Pept_C14_caspase"/>
</dbReference>
<evidence type="ECO:0000313" key="4">
    <source>
        <dbReference type="EMBL" id="SDY43140.1"/>
    </source>
</evidence>
<feature type="transmembrane region" description="Helical" evidence="2">
    <location>
        <begin position="631"/>
        <end position="652"/>
    </location>
</feature>
<dbReference type="GO" id="GO:0006508">
    <property type="term" value="P:proteolysis"/>
    <property type="evidence" value="ECO:0007669"/>
    <property type="project" value="InterPro"/>
</dbReference>
<organism evidence="4 5">
    <name type="scientific">Micromonospora pattaloongensis</name>
    <dbReference type="NCBI Taxonomy" id="405436"/>
    <lineage>
        <taxon>Bacteria</taxon>
        <taxon>Bacillati</taxon>
        <taxon>Actinomycetota</taxon>
        <taxon>Actinomycetes</taxon>
        <taxon>Micromonosporales</taxon>
        <taxon>Micromonosporaceae</taxon>
        <taxon>Micromonospora</taxon>
    </lineage>
</organism>
<dbReference type="Pfam" id="PF00656">
    <property type="entry name" value="Peptidase_C14"/>
    <property type="match status" value="1"/>
</dbReference>
<keyword evidence="5" id="KW-1185">Reference proteome</keyword>
<evidence type="ECO:0000259" key="3">
    <source>
        <dbReference type="Pfam" id="PF00656"/>
    </source>
</evidence>
<accession>A0A1H3JT44</accession>
<proteinExistence type="predicted"/>
<dbReference type="PROSITE" id="PS00018">
    <property type="entry name" value="EF_HAND_1"/>
    <property type="match status" value="1"/>
</dbReference>
<feature type="domain" description="Peptidase C14 caspase" evidence="3">
    <location>
        <begin position="8"/>
        <end position="228"/>
    </location>
</feature>
<reference evidence="5" key="1">
    <citation type="submission" date="2016-10" db="EMBL/GenBank/DDBJ databases">
        <authorList>
            <person name="Varghese N."/>
            <person name="Submissions S."/>
        </authorList>
    </citation>
    <scope>NUCLEOTIDE SEQUENCE [LARGE SCALE GENOMIC DNA]</scope>
    <source>
        <strain evidence="5">DSM 45245</strain>
    </source>
</reference>
<evidence type="ECO:0000256" key="2">
    <source>
        <dbReference type="SAM" id="Phobius"/>
    </source>
</evidence>
<evidence type="ECO:0000313" key="5">
    <source>
        <dbReference type="Proteomes" id="UP000242415"/>
    </source>
</evidence>
<dbReference type="OrthoDB" id="491589at2"/>